<evidence type="ECO:0000256" key="1">
    <source>
        <dbReference type="ARBA" id="ARBA00023002"/>
    </source>
</evidence>
<organism evidence="3 4">
    <name type="scientific">Cryphonectria parasitica (strain ATCC 38755 / EP155)</name>
    <dbReference type="NCBI Taxonomy" id="660469"/>
    <lineage>
        <taxon>Eukaryota</taxon>
        <taxon>Fungi</taxon>
        <taxon>Dikarya</taxon>
        <taxon>Ascomycota</taxon>
        <taxon>Pezizomycotina</taxon>
        <taxon>Sordariomycetes</taxon>
        <taxon>Sordariomycetidae</taxon>
        <taxon>Diaporthales</taxon>
        <taxon>Cryphonectriaceae</taxon>
        <taxon>Cryphonectria-Endothia species complex</taxon>
        <taxon>Cryphonectria</taxon>
    </lineage>
</organism>
<keyword evidence="1" id="KW-0560">Oxidoreductase</keyword>
<proteinExistence type="predicted"/>
<reference evidence="3" key="1">
    <citation type="journal article" date="2020" name="Phytopathology">
        <title>Genome sequence of the chestnut blight fungus Cryphonectria parasitica EP155: A fundamental resource for an archetypical invasive plant pathogen.</title>
        <authorList>
            <person name="Crouch J.A."/>
            <person name="Dawe A."/>
            <person name="Aerts A."/>
            <person name="Barry K."/>
            <person name="Churchill A.C.L."/>
            <person name="Grimwood J."/>
            <person name="Hillman B."/>
            <person name="Milgroom M.G."/>
            <person name="Pangilinan J."/>
            <person name="Smith M."/>
            <person name="Salamov A."/>
            <person name="Schmutz J."/>
            <person name="Yadav J."/>
            <person name="Grigoriev I.V."/>
            <person name="Nuss D."/>
        </authorList>
    </citation>
    <scope>NUCLEOTIDE SEQUENCE</scope>
    <source>
        <strain evidence="3">EP155</strain>
    </source>
</reference>
<sequence>MTAPKLVFGAGTLMKSAGYNTAEEVKPVLEALAEYGDLFTELDTAAAYGESEEYLGQVKAASQFTIHTKARGMRNPSPSTKEVIIAEGKESLCKLGVDQVDIYFMHCPDLRVPLEETLAGIDSLYQSGAFRRFGLSNYTAEQVEEVIRVCNSHGYVLPSAYQGNYNAVACLAEDELLPLLRRHGIAFYAYSPIAGGFLAKKSAQLRQRSLQGRWESNKVAGQIYYAMYADRPGYLEALDQWHEIAAAEGVTAAEMAYRWVVHNSVLDAALGDAVIVGPRNPEQIREIVAWIQKGPLSQEAAIKIETLWGPLKEHALPTNLEAFNMVNSRKAD</sequence>
<dbReference type="InterPro" id="IPR020471">
    <property type="entry name" value="AKR"/>
</dbReference>
<dbReference type="Proteomes" id="UP000803844">
    <property type="component" value="Unassembled WGS sequence"/>
</dbReference>
<dbReference type="AlphaFoldDB" id="A0A9P4XSP5"/>
<dbReference type="InterPro" id="IPR036812">
    <property type="entry name" value="NAD(P)_OxRdtase_dom_sf"/>
</dbReference>
<protein>
    <submittedName>
        <fullName evidence="3">Aldo/keto reductase</fullName>
    </submittedName>
</protein>
<gene>
    <name evidence="3" type="ORF">M406DRAFT_269961</name>
</gene>
<accession>A0A9P4XSP5</accession>
<dbReference type="GeneID" id="63835173"/>
<dbReference type="PANTHER" id="PTHR43364">
    <property type="entry name" value="NADH-SPECIFIC METHYLGLYOXAL REDUCTASE-RELATED"/>
    <property type="match status" value="1"/>
</dbReference>
<evidence type="ECO:0000313" key="3">
    <source>
        <dbReference type="EMBL" id="KAF3760045.1"/>
    </source>
</evidence>
<evidence type="ECO:0000313" key="4">
    <source>
        <dbReference type="Proteomes" id="UP000803844"/>
    </source>
</evidence>
<dbReference type="EMBL" id="MU032354">
    <property type="protein sequence ID" value="KAF3760045.1"/>
    <property type="molecule type" value="Genomic_DNA"/>
</dbReference>
<dbReference type="RefSeq" id="XP_040771024.1">
    <property type="nucleotide sequence ID" value="XM_040918044.1"/>
</dbReference>
<dbReference type="InterPro" id="IPR050523">
    <property type="entry name" value="AKR_Detox_Biosynth"/>
</dbReference>
<dbReference type="PRINTS" id="PR00069">
    <property type="entry name" value="ALDKETRDTASE"/>
</dbReference>
<dbReference type="SUPFAM" id="SSF51430">
    <property type="entry name" value="NAD(P)-linked oxidoreductase"/>
    <property type="match status" value="1"/>
</dbReference>
<dbReference type="PANTHER" id="PTHR43364:SF4">
    <property type="entry name" value="NAD(P)-LINKED OXIDOREDUCTASE SUPERFAMILY PROTEIN"/>
    <property type="match status" value="1"/>
</dbReference>
<keyword evidence="4" id="KW-1185">Reference proteome</keyword>
<name>A0A9P4XSP5_CRYP1</name>
<evidence type="ECO:0000259" key="2">
    <source>
        <dbReference type="Pfam" id="PF00248"/>
    </source>
</evidence>
<dbReference type="OrthoDB" id="2310150at2759"/>
<dbReference type="InterPro" id="IPR023210">
    <property type="entry name" value="NADP_OxRdtase_dom"/>
</dbReference>
<comment type="caution">
    <text evidence="3">The sequence shown here is derived from an EMBL/GenBank/DDBJ whole genome shotgun (WGS) entry which is preliminary data.</text>
</comment>
<dbReference type="GO" id="GO:0016491">
    <property type="term" value="F:oxidoreductase activity"/>
    <property type="evidence" value="ECO:0007669"/>
    <property type="project" value="UniProtKB-KW"/>
</dbReference>
<dbReference type="Gene3D" id="3.20.20.100">
    <property type="entry name" value="NADP-dependent oxidoreductase domain"/>
    <property type="match status" value="1"/>
</dbReference>
<dbReference type="CDD" id="cd19075">
    <property type="entry name" value="AKR_AKR7A1-5"/>
    <property type="match status" value="1"/>
</dbReference>
<dbReference type="Pfam" id="PF00248">
    <property type="entry name" value="Aldo_ket_red"/>
    <property type="match status" value="1"/>
</dbReference>
<feature type="domain" description="NADP-dependent oxidoreductase" evidence="2">
    <location>
        <begin position="5"/>
        <end position="306"/>
    </location>
</feature>